<organism evidence="1 2">
    <name type="scientific">Thalassobacillus cyri</name>
    <dbReference type="NCBI Taxonomy" id="571932"/>
    <lineage>
        <taxon>Bacteria</taxon>
        <taxon>Bacillati</taxon>
        <taxon>Bacillota</taxon>
        <taxon>Bacilli</taxon>
        <taxon>Bacillales</taxon>
        <taxon>Bacillaceae</taxon>
        <taxon>Thalassobacillus</taxon>
    </lineage>
</organism>
<gene>
    <name evidence="1" type="ORF">SAMN05421743_105228</name>
</gene>
<dbReference type="OrthoDB" id="2912248at2"/>
<evidence type="ECO:0000313" key="2">
    <source>
        <dbReference type="Proteomes" id="UP000198584"/>
    </source>
</evidence>
<dbReference type="RefSeq" id="WP_093044426.1">
    <property type="nucleotide sequence ID" value="NZ_FNQR01000005.1"/>
</dbReference>
<sequence length="73" mass="8153">MIEEMSITVNNVQFVTVDNEKKVHIHFRGNDAENQINLNGYVPATVEEYETDASVEGLSVLVKTKVTERLGST</sequence>
<accession>A0A1H4C146</accession>
<dbReference type="STRING" id="571932.SAMN05421743_105228"/>
<protein>
    <submittedName>
        <fullName evidence="1">Uncharacterized protein</fullName>
    </submittedName>
</protein>
<dbReference type="EMBL" id="FNQR01000005">
    <property type="protein sequence ID" value="SEA54175.1"/>
    <property type="molecule type" value="Genomic_DNA"/>
</dbReference>
<name>A0A1H4C146_9BACI</name>
<reference evidence="2" key="1">
    <citation type="submission" date="2016-10" db="EMBL/GenBank/DDBJ databases">
        <authorList>
            <person name="Varghese N."/>
            <person name="Submissions S."/>
        </authorList>
    </citation>
    <scope>NUCLEOTIDE SEQUENCE [LARGE SCALE GENOMIC DNA]</scope>
    <source>
        <strain evidence="2">CCM7597</strain>
    </source>
</reference>
<evidence type="ECO:0000313" key="1">
    <source>
        <dbReference type="EMBL" id="SEA54175.1"/>
    </source>
</evidence>
<keyword evidence="2" id="KW-1185">Reference proteome</keyword>
<dbReference type="Proteomes" id="UP000198584">
    <property type="component" value="Unassembled WGS sequence"/>
</dbReference>
<proteinExistence type="predicted"/>
<dbReference type="AlphaFoldDB" id="A0A1H4C146"/>